<dbReference type="InterPro" id="IPR036890">
    <property type="entry name" value="HATPase_C_sf"/>
</dbReference>
<dbReference type="PROSITE" id="PS50885">
    <property type="entry name" value="HAMP"/>
    <property type="match status" value="1"/>
</dbReference>
<dbReference type="InterPro" id="IPR011495">
    <property type="entry name" value="Sig_transdc_His_kin_sub2_dim/P"/>
</dbReference>
<keyword evidence="10" id="KW-1133">Transmembrane helix</keyword>
<feature type="domain" description="Histidine kinase" evidence="11">
    <location>
        <begin position="414"/>
        <end position="607"/>
    </location>
</feature>
<evidence type="ECO:0000256" key="8">
    <source>
        <dbReference type="ARBA" id="ARBA00022840"/>
    </source>
</evidence>
<dbReference type="GO" id="GO:0007165">
    <property type="term" value="P:signal transduction"/>
    <property type="evidence" value="ECO:0007669"/>
    <property type="project" value="InterPro"/>
</dbReference>
<dbReference type="SMART" id="SM00086">
    <property type="entry name" value="PAC"/>
    <property type="match status" value="1"/>
</dbReference>
<comment type="caution">
    <text evidence="15">The sequence shown here is derived from an EMBL/GenBank/DDBJ whole genome shotgun (WGS) entry which is preliminary data.</text>
</comment>
<dbReference type="NCBIfam" id="TIGR00229">
    <property type="entry name" value="sensory_box"/>
    <property type="match status" value="1"/>
</dbReference>
<dbReference type="InterPro" id="IPR035965">
    <property type="entry name" value="PAS-like_dom_sf"/>
</dbReference>
<dbReference type="EMBL" id="JAALLT010000002">
    <property type="protein sequence ID" value="NGP75823.1"/>
    <property type="molecule type" value="Genomic_DNA"/>
</dbReference>
<keyword evidence="6" id="KW-0547">Nucleotide-binding</keyword>
<dbReference type="CDD" id="cd00130">
    <property type="entry name" value="PAS"/>
    <property type="match status" value="1"/>
</dbReference>
<evidence type="ECO:0000256" key="4">
    <source>
        <dbReference type="ARBA" id="ARBA00022553"/>
    </source>
</evidence>
<keyword evidence="8" id="KW-0067">ATP-binding</keyword>
<dbReference type="SMART" id="SM00387">
    <property type="entry name" value="HATPase_c"/>
    <property type="match status" value="1"/>
</dbReference>
<evidence type="ECO:0000256" key="3">
    <source>
        <dbReference type="ARBA" id="ARBA00012438"/>
    </source>
</evidence>
<dbReference type="Gene3D" id="3.30.450.20">
    <property type="entry name" value="PAS domain"/>
    <property type="match status" value="1"/>
</dbReference>
<evidence type="ECO:0000256" key="6">
    <source>
        <dbReference type="ARBA" id="ARBA00022741"/>
    </source>
</evidence>
<evidence type="ECO:0000256" key="1">
    <source>
        <dbReference type="ARBA" id="ARBA00000085"/>
    </source>
</evidence>
<name>A0A6M1T698_9BACT</name>
<keyword evidence="4" id="KW-0597">Phosphoprotein</keyword>
<evidence type="ECO:0000313" key="15">
    <source>
        <dbReference type="EMBL" id="NGP75823.1"/>
    </source>
</evidence>
<dbReference type="Pfam" id="PF02518">
    <property type="entry name" value="HATPase_c"/>
    <property type="match status" value="1"/>
</dbReference>
<dbReference type="InterPro" id="IPR000014">
    <property type="entry name" value="PAS"/>
</dbReference>
<dbReference type="Gene3D" id="6.10.340.10">
    <property type="match status" value="1"/>
</dbReference>
<evidence type="ECO:0000256" key="5">
    <source>
        <dbReference type="ARBA" id="ARBA00022679"/>
    </source>
</evidence>
<sequence length="609" mass="68656">MKFSTKIIVSFTGATLLLLAIGFTSQYLNNQVRNQVVQESQEAIQELQLSGNMGFDLYKSLINTQYFLEDRYRKSINENTEEVDLNTQRAQKRVEGALGNFQDDIDRFEQVLHSNDKPSQGDAKTRQATVDAVNNLKQKFSIYSSLVKELLVLTRKDYDDGKEFFTVTIEPYFRGTLLPLVDNLRVQTQNNLDQEIDKLNAQLSNSSTFLFLATAVAFLGSIFLAYFLYSSVAYPLKDLALAAKNIGSGNLDERIEVKSRDELGKLAEEFNRMAENLSKTTVSRNFMDDIIESMADSLVVTNESGTIQRVNSSTLEMLGYEEEELKGQPLSNLFSDNNLISRYLDSSNQVENSETKYIKKDGGIIPISLSLGTIHDAEGNKQGIVSVASDITKRKEAEEQITKSLKEKEILLSEIHHRVKNNLAVISGLLQMQIWETDDHAAETALKDSQLRVQSIALVHEKLYQSENLSYIQFDYYIRDLLQAISSTYVDTHLSVNIETELEDIILNINQAIPCSLLLNELIVNAYKHAFDTGVGGNIYVKTRKNDDTIHLYVKDNGIGLPEDFDLEEANSLGMTLINTLTQQLNGEINMKNENGAIFEVNFEVEEVV</sequence>
<keyword evidence="16" id="KW-1185">Reference proteome</keyword>
<gene>
    <name evidence="15" type="ORF">G3570_04210</name>
</gene>
<evidence type="ECO:0000259" key="11">
    <source>
        <dbReference type="PROSITE" id="PS50109"/>
    </source>
</evidence>
<dbReference type="SUPFAM" id="SSF55874">
    <property type="entry name" value="ATPase domain of HSP90 chaperone/DNA topoisomerase II/histidine kinase"/>
    <property type="match status" value="1"/>
</dbReference>
<feature type="domain" description="HAMP" evidence="14">
    <location>
        <begin position="230"/>
        <end position="282"/>
    </location>
</feature>
<comment type="catalytic activity">
    <reaction evidence="1">
        <text>ATP + protein L-histidine = ADP + protein N-phospho-L-histidine.</text>
        <dbReference type="EC" id="2.7.13.3"/>
    </reaction>
</comment>
<dbReference type="SMART" id="SM00091">
    <property type="entry name" value="PAS"/>
    <property type="match status" value="1"/>
</dbReference>
<feature type="transmembrane region" description="Helical" evidence="10">
    <location>
        <begin position="209"/>
        <end position="229"/>
    </location>
</feature>
<dbReference type="Pfam" id="PF00672">
    <property type="entry name" value="HAMP"/>
    <property type="match status" value="1"/>
</dbReference>
<evidence type="ECO:0000259" key="12">
    <source>
        <dbReference type="PROSITE" id="PS50112"/>
    </source>
</evidence>
<dbReference type="InterPro" id="IPR005467">
    <property type="entry name" value="His_kinase_dom"/>
</dbReference>
<organism evidence="15 16">
    <name type="scientific">Halalkalibaculum roseum</name>
    <dbReference type="NCBI Taxonomy" id="2709311"/>
    <lineage>
        <taxon>Bacteria</taxon>
        <taxon>Pseudomonadati</taxon>
        <taxon>Balneolota</taxon>
        <taxon>Balneolia</taxon>
        <taxon>Balneolales</taxon>
        <taxon>Balneolaceae</taxon>
        <taxon>Halalkalibaculum</taxon>
    </lineage>
</organism>
<dbReference type="InterPro" id="IPR001610">
    <property type="entry name" value="PAC"/>
</dbReference>
<accession>A0A6M1T698</accession>
<keyword evidence="7" id="KW-0418">Kinase</keyword>
<dbReference type="PROSITE" id="PS50109">
    <property type="entry name" value="HIS_KIN"/>
    <property type="match status" value="1"/>
</dbReference>
<dbReference type="InterPro" id="IPR003660">
    <property type="entry name" value="HAMP_dom"/>
</dbReference>
<reference evidence="15 16" key="1">
    <citation type="submission" date="2020-02" db="EMBL/GenBank/DDBJ databases">
        <title>Balneolaceae bacterium YR4-1, complete genome.</title>
        <authorList>
            <person name="Li Y."/>
            <person name="Wu S."/>
        </authorList>
    </citation>
    <scope>NUCLEOTIDE SEQUENCE [LARGE SCALE GENOMIC DNA]</scope>
    <source>
        <strain evidence="15 16">YR4-1</strain>
    </source>
</reference>
<dbReference type="PANTHER" id="PTHR41523">
    <property type="entry name" value="TWO-COMPONENT SYSTEM SENSOR PROTEIN"/>
    <property type="match status" value="1"/>
</dbReference>
<evidence type="ECO:0000256" key="10">
    <source>
        <dbReference type="SAM" id="Phobius"/>
    </source>
</evidence>
<evidence type="ECO:0000313" key="16">
    <source>
        <dbReference type="Proteomes" id="UP000473278"/>
    </source>
</evidence>
<keyword evidence="10" id="KW-0812">Transmembrane</keyword>
<proteinExistence type="predicted"/>
<dbReference type="RefSeq" id="WP_165139571.1">
    <property type="nucleotide sequence ID" value="NZ_JAALLT010000002.1"/>
</dbReference>
<dbReference type="EC" id="2.7.13.3" evidence="3"/>
<dbReference type="PROSITE" id="PS50113">
    <property type="entry name" value="PAC"/>
    <property type="match status" value="1"/>
</dbReference>
<dbReference type="GO" id="GO:0004673">
    <property type="term" value="F:protein histidine kinase activity"/>
    <property type="evidence" value="ECO:0007669"/>
    <property type="project" value="UniProtKB-EC"/>
</dbReference>
<evidence type="ECO:0000256" key="9">
    <source>
        <dbReference type="ARBA" id="ARBA00023026"/>
    </source>
</evidence>
<dbReference type="AlphaFoldDB" id="A0A6M1T698"/>
<evidence type="ECO:0000256" key="7">
    <source>
        <dbReference type="ARBA" id="ARBA00022777"/>
    </source>
</evidence>
<feature type="domain" description="PAS" evidence="12">
    <location>
        <begin position="283"/>
        <end position="328"/>
    </location>
</feature>
<dbReference type="SMART" id="SM00304">
    <property type="entry name" value="HAMP"/>
    <property type="match status" value="1"/>
</dbReference>
<evidence type="ECO:0000256" key="2">
    <source>
        <dbReference type="ARBA" id="ARBA00004370"/>
    </source>
</evidence>
<dbReference type="SUPFAM" id="SSF158472">
    <property type="entry name" value="HAMP domain-like"/>
    <property type="match status" value="1"/>
</dbReference>
<dbReference type="CDD" id="cd06225">
    <property type="entry name" value="HAMP"/>
    <property type="match status" value="1"/>
</dbReference>
<protein>
    <recommendedName>
        <fullName evidence="3">histidine kinase</fullName>
        <ecNumber evidence="3">2.7.13.3</ecNumber>
    </recommendedName>
</protein>
<dbReference type="SUPFAM" id="SSF55785">
    <property type="entry name" value="PYP-like sensor domain (PAS domain)"/>
    <property type="match status" value="1"/>
</dbReference>
<evidence type="ECO:0000259" key="14">
    <source>
        <dbReference type="PROSITE" id="PS50885"/>
    </source>
</evidence>
<dbReference type="Gene3D" id="3.30.565.10">
    <property type="entry name" value="Histidine kinase-like ATPase, C-terminal domain"/>
    <property type="match status" value="1"/>
</dbReference>
<dbReference type="PANTHER" id="PTHR41523:SF8">
    <property type="entry name" value="ETHYLENE RESPONSE SENSOR PROTEIN"/>
    <property type="match status" value="1"/>
</dbReference>
<evidence type="ECO:0000259" key="13">
    <source>
        <dbReference type="PROSITE" id="PS50113"/>
    </source>
</evidence>
<dbReference type="InterPro" id="IPR000700">
    <property type="entry name" value="PAS-assoc_C"/>
</dbReference>
<keyword evidence="5" id="KW-0808">Transferase</keyword>
<dbReference type="GO" id="GO:0005524">
    <property type="term" value="F:ATP binding"/>
    <property type="evidence" value="ECO:0007669"/>
    <property type="project" value="UniProtKB-KW"/>
</dbReference>
<dbReference type="GO" id="GO:0016020">
    <property type="term" value="C:membrane"/>
    <property type="evidence" value="ECO:0007669"/>
    <property type="project" value="UniProtKB-SubCell"/>
</dbReference>
<dbReference type="Pfam" id="PF07568">
    <property type="entry name" value="HisKA_2"/>
    <property type="match status" value="1"/>
</dbReference>
<dbReference type="InterPro" id="IPR003594">
    <property type="entry name" value="HATPase_dom"/>
</dbReference>
<feature type="domain" description="PAC" evidence="13">
    <location>
        <begin position="351"/>
        <end position="403"/>
    </location>
</feature>
<dbReference type="PROSITE" id="PS50112">
    <property type="entry name" value="PAS"/>
    <property type="match status" value="1"/>
</dbReference>
<keyword evidence="9" id="KW-0843">Virulence</keyword>
<keyword evidence="10" id="KW-0472">Membrane</keyword>
<dbReference type="Pfam" id="PF13426">
    <property type="entry name" value="PAS_9"/>
    <property type="match status" value="1"/>
</dbReference>
<dbReference type="Proteomes" id="UP000473278">
    <property type="component" value="Unassembled WGS sequence"/>
</dbReference>
<comment type="subcellular location">
    <subcellularLocation>
        <location evidence="2">Membrane</location>
    </subcellularLocation>
</comment>